<dbReference type="AlphaFoldDB" id="A0A2N1PJZ2"/>
<accession>A0A2N1PJZ2</accession>
<dbReference type="Pfam" id="PF06940">
    <property type="entry name" value="DUF1287"/>
    <property type="match status" value="1"/>
</dbReference>
<evidence type="ECO:0000313" key="9">
    <source>
        <dbReference type="EMBL" id="PKK88654.1"/>
    </source>
</evidence>
<evidence type="ECO:0000259" key="8">
    <source>
        <dbReference type="PROSITE" id="PS52029"/>
    </source>
</evidence>
<dbReference type="InterPro" id="IPR005490">
    <property type="entry name" value="LD_TPept_cat_dom"/>
</dbReference>
<dbReference type="InterPro" id="IPR009706">
    <property type="entry name" value="DUF1287"/>
</dbReference>
<name>A0A2N1PJZ2_9BACT</name>
<organism evidence="9 10">
    <name type="scientific">Candidatus Wallbacteria bacterium HGW-Wallbacteria-1</name>
    <dbReference type="NCBI Taxonomy" id="2013854"/>
    <lineage>
        <taxon>Bacteria</taxon>
        <taxon>Candidatus Walliibacteriota</taxon>
    </lineage>
</organism>
<keyword evidence="4 6" id="KW-0573">Peptidoglycan synthesis</keyword>
<keyword evidence="7" id="KW-0732">Signal</keyword>
<protein>
    <recommendedName>
        <fullName evidence="8">L,D-TPase catalytic domain-containing protein</fullName>
    </recommendedName>
</protein>
<evidence type="ECO:0000256" key="4">
    <source>
        <dbReference type="ARBA" id="ARBA00022984"/>
    </source>
</evidence>
<dbReference type="PANTHER" id="PTHR36699">
    <property type="entry name" value="LD-TRANSPEPTIDASE"/>
    <property type="match status" value="1"/>
</dbReference>
<dbReference type="GO" id="GO:0009252">
    <property type="term" value="P:peptidoglycan biosynthetic process"/>
    <property type="evidence" value="ECO:0007669"/>
    <property type="project" value="UniProtKB-UniPathway"/>
</dbReference>
<proteinExistence type="predicted"/>
<dbReference type="Pfam" id="PF08239">
    <property type="entry name" value="SH3_3"/>
    <property type="match status" value="1"/>
</dbReference>
<dbReference type="UniPathway" id="UPA00219"/>
<comment type="pathway">
    <text evidence="1 6">Cell wall biogenesis; peptidoglycan biosynthesis.</text>
</comment>
<keyword evidence="2" id="KW-0808">Transferase</keyword>
<evidence type="ECO:0000256" key="1">
    <source>
        <dbReference type="ARBA" id="ARBA00004752"/>
    </source>
</evidence>
<comment type="caution">
    <text evidence="9">The sequence shown here is derived from an EMBL/GenBank/DDBJ whole genome shotgun (WGS) entry which is preliminary data.</text>
</comment>
<dbReference type="Proteomes" id="UP000233256">
    <property type="component" value="Unassembled WGS sequence"/>
</dbReference>
<dbReference type="InterPro" id="IPR003646">
    <property type="entry name" value="SH3-like_bac-type"/>
</dbReference>
<feature type="active site" description="Nucleophile" evidence="6">
    <location>
        <position position="220"/>
    </location>
</feature>
<dbReference type="PROSITE" id="PS52029">
    <property type="entry name" value="LD_TPASE"/>
    <property type="match status" value="1"/>
</dbReference>
<feature type="domain" description="L,D-TPase catalytic" evidence="8">
    <location>
        <begin position="90"/>
        <end position="245"/>
    </location>
</feature>
<dbReference type="Gene3D" id="2.30.30.40">
    <property type="entry name" value="SH3 Domains"/>
    <property type="match status" value="1"/>
</dbReference>
<dbReference type="GO" id="GO:0071555">
    <property type="term" value="P:cell wall organization"/>
    <property type="evidence" value="ECO:0007669"/>
    <property type="project" value="UniProtKB-UniRule"/>
</dbReference>
<dbReference type="Pfam" id="PF03734">
    <property type="entry name" value="YkuD"/>
    <property type="match status" value="1"/>
</dbReference>
<evidence type="ECO:0000256" key="7">
    <source>
        <dbReference type="SAM" id="SignalP"/>
    </source>
</evidence>
<keyword evidence="3 6" id="KW-0133">Cell shape</keyword>
<dbReference type="InterPro" id="IPR038063">
    <property type="entry name" value="Transpep_catalytic_dom"/>
</dbReference>
<dbReference type="PANTHER" id="PTHR36699:SF1">
    <property type="entry name" value="L,D-TRANSPEPTIDASE YAFK-RELATED"/>
    <property type="match status" value="1"/>
</dbReference>
<evidence type="ECO:0000256" key="5">
    <source>
        <dbReference type="ARBA" id="ARBA00023316"/>
    </source>
</evidence>
<feature type="active site" description="Proton donor/acceptor" evidence="6">
    <location>
        <position position="208"/>
    </location>
</feature>
<keyword evidence="5 6" id="KW-0961">Cell wall biogenesis/degradation</keyword>
<dbReference type="CDD" id="cd16913">
    <property type="entry name" value="YkuD_like"/>
    <property type="match status" value="1"/>
</dbReference>
<dbReference type="GO" id="GO:0008360">
    <property type="term" value="P:regulation of cell shape"/>
    <property type="evidence" value="ECO:0007669"/>
    <property type="project" value="UniProtKB-UniRule"/>
</dbReference>
<dbReference type="GO" id="GO:0016740">
    <property type="term" value="F:transferase activity"/>
    <property type="evidence" value="ECO:0007669"/>
    <property type="project" value="UniProtKB-KW"/>
</dbReference>
<evidence type="ECO:0000256" key="2">
    <source>
        <dbReference type="ARBA" id="ARBA00022679"/>
    </source>
</evidence>
<dbReference type="SUPFAM" id="SSF141523">
    <property type="entry name" value="L,D-transpeptidase catalytic domain-like"/>
    <property type="match status" value="1"/>
</dbReference>
<dbReference type="EMBL" id="PGXC01000038">
    <property type="protein sequence ID" value="PKK88654.1"/>
    <property type="molecule type" value="Genomic_DNA"/>
</dbReference>
<evidence type="ECO:0000313" key="10">
    <source>
        <dbReference type="Proteomes" id="UP000233256"/>
    </source>
</evidence>
<evidence type="ECO:0000256" key="6">
    <source>
        <dbReference type="PROSITE-ProRule" id="PRU01373"/>
    </source>
</evidence>
<feature type="signal peptide" evidence="7">
    <location>
        <begin position="1"/>
        <end position="28"/>
    </location>
</feature>
<dbReference type="Gene3D" id="2.40.440.10">
    <property type="entry name" value="L,D-transpeptidase catalytic domain-like"/>
    <property type="match status" value="1"/>
</dbReference>
<evidence type="ECO:0000256" key="3">
    <source>
        <dbReference type="ARBA" id="ARBA00022960"/>
    </source>
</evidence>
<sequence length="449" mass="51841">MMSCHIKTFFRILNLLIICTFLTSSVSARQIYTTVPIVNVREKPDINSRKIGQLQHGIWVERFEQKGEWTRVKLQNAKDGFIFTKLISSIWIKIWKDERLCFLMDDRKILKKFPIALGFNPKDDKRKEGDGCTPNGRFYICEYLKNPQPRESYGARSLRISYPDIEDARRGLKEKSISKSQYFEIVQAISKGEMPPQNTILGSSIRIHGGGVGEDWTLGCMALNDEDIRKVYSKIPDKLAIVEIYQNEKQDKEINDSAFSQSRIIQACMELTRQGCSYTNKAVEYQTLSYPEGDIDSSIGVCSDLIVRALRKAGIDLQASLHEDIHNFPKDYPMVKKADKNIDHRRVKSLKPFFDKYCLTLTNRNPDQKPEEWKPGDIVLFDTGVQNGTIYDHIGIVGNKRENGKYWVCNLWTIGFDLQEMDLLYADYPDIVGHYRLIHPLCYDGFKME</sequence>
<reference evidence="9 10" key="1">
    <citation type="journal article" date="2017" name="ISME J.">
        <title>Potential for microbial H2 and metal transformations associated with novel bacteria and archaea in deep terrestrial subsurface sediments.</title>
        <authorList>
            <person name="Hernsdorf A.W."/>
            <person name="Amano Y."/>
            <person name="Miyakawa K."/>
            <person name="Ise K."/>
            <person name="Suzuki Y."/>
            <person name="Anantharaman K."/>
            <person name="Probst A."/>
            <person name="Burstein D."/>
            <person name="Thomas B.C."/>
            <person name="Banfield J.F."/>
        </authorList>
    </citation>
    <scope>NUCLEOTIDE SEQUENCE [LARGE SCALE GENOMIC DNA]</scope>
    <source>
        <strain evidence="9">HGW-Wallbacteria-1</strain>
    </source>
</reference>
<feature type="chain" id="PRO_5014968617" description="L,D-TPase catalytic domain-containing protein" evidence="7">
    <location>
        <begin position="29"/>
        <end position="449"/>
    </location>
</feature>
<gene>
    <name evidence="9" type="ORF">CVV64_17850</name>
</gene>